<dbReference type="Pfam" id="PF16120">
    <property type="entry name" value="DUF4836"/>
    <property type="match status" value="1"/>
</dbReference>
<comment type="caution">
    <text evidence="1">The sequence shown here is derived from an EMBL/GenBank/DDBJ whole genome shotgun (WGS) entry which is preliminary data.</text>
</comment>
<evidence type="ECO:0000313" key="1">
    <source>
        <dbReference type="EMBL" id="KAA6319631.1"/>
    </source>
</evidence>
<accession>A0A5J4QFC9</accession>
<dbReference type="AlphaFoldDB" id="A0A5J4QFC9"/>
<name>A0A5J4QFC9_9ZZZZ</name>
<proteinExistence type="predicted"/>
<gene>
    <name evidence="1" type="ORF">EZS27_030500</name>
</gene>
<reference evidence="1" key="1">
    <citation type="submission" date="2019-03" db="EMBL/GenBank/DDBJ databases">
        <title>Single cell metagenomics reveals metabolic interactions within the superorganism composed of flagellate Streblomastix strix and complex community of Bacteroidetes bacteria on its surface.</title>
        <authorList>
            <person name="Treitli S.C."/>
            <person name="Kolisko M."/>
            <person name="Husnik F."/>
            <person name="Keeling P."/>
            <person name="Hampl V."/>
        </authorList>
    </citation>
    <scope>NUCLEOTIDE SEQUENCE</scope>
    <source>
        <strain evidence="1">STM</strain>
    </source>
</reference>
<sequence length="517" mass="57253">MIYCLSLLLALVIVIASCKTLKTIYKTPKTTYTNALPVDVSMILSLNVKSILKKAELSEGKNTDLKQKATNLLKGKMSPASFAVIEKVIQKPEESGIDIAAPFYIAFTEITTGNNTPVILAKVNNLNKLKSFWNVMASEKISTPIEQRGNYNYGTFAGNSVICAFNESVLLFGANNLEETDKLMSQKKAESGALNSAFVKLQEKKGEIKYYLDLKPFAKINFPGMPLNEDHKEKFDMESFFCISFEKGKVCMQIDVVTENANLKQLFEKGTKFTGKQKSVFTGKIPASVFAYLGFNINGEEYYNYLKDLLATYPTIFSVLTPYLESGKELFSWIKGDVAVALLDVSSKVPVVCAYAEVADASLLKKTVDNLQKNNLIGDSVEIIELKENDYVYQKGKTKLHIGVIDKYLYVTNSEDAYQTIIEGTPPSGKTLKDTKFASKIKGTPQYTFISVDNILQSPLGLGVGTKTSKLLSRISYLEIVSSKKHTYGGELNLIMKDEKTNALAQIMALIRELAGI</sequence>
<dbReference type="InterPro" id="IPR032276">
    <property type="entry name" value="DUF4836"/>
</dbReference>
<protein>
    <recommendedName>
        <fullName evidence="2">DUF4836 family protein</fullName>
    </recommendedName>
</protein>
<dbReference type="EMBL" id="SNRY01003820">
    <property type="protein sequence ID" value="KAA6319631.1"/>
    <property type="molecule type" value="Genomic_DNA"/>
</dbReference>
<organism evidence="1">
    <name type="scientific">termite gut metagenome</name>
    <dbReference type="NCBI Taxonomy" id="433724"/>
    <lineage>
        <taxon>unclassified sequences</taxon>
        <taxon>metagenomes</taxon>
        <taxon>organismal metagenomes</taxon>
    </lineage>
</organism>
<evidence type="ECO:0008006" key="2">
    <source>
        <dbReference type="Google" id="ProtNLM"/>
    </source>
</evidence>